<evidence type="ECO:0000256" key="1">
    <source>
        <dbReference type="SAM" id="Phobius"/>
    </source>
</evidence>
<dbReference type="AlphaFoldDB" id="A0A7J7Z5Z1"/>
<feature type="transmembrane region" description="Helical" evidence="1">
    <location>
        <begin position="30"/>
        <end position="50"/>
    </location>
</feature>
<evidence type="ECO:0000313" key="2">
    <source>
        <dbReference type="EMBL" id="KAF6369445.1"/>
    </source>
</evidence>
<sequence>MPVSCLLGTARGRSQPFCASGQLPTGPAHSFRPLFGLTAMAAALVSLSQLGKRTPRTLKNILEGEQHIRPPPTILTLTFLFCFLHSGQKAGGASGLVANERAETPLDPALGLSVLFLVTSILPRGWVVFALILLMGVSWSFDWIHPHFQM</sequence>
<gene>
    <name evidence="2" type="ORF">mMyoMyo1_010772</name>
</gene>
<reference evidence="2 3" key="1">
    <citation type="journal article" date="2020" name="Nature">
        <title>Six reference-quality genomes reveal evolution of bat adaptations.</title>
        <authorList>
            <person name="Jebb D."/>
            <person name="Huang Z."/>
            <person name="Pippel M."/>
            <person name="Hughes G.M."/>
            <person name="Lavrichenko K."/>
            <person name="Devanna P."/>
            <person name="Winkler S."/>
            <person name="Jermiin L.S."/>
            <person name="Skirmuntt E.C."/>
            <person name="Katzourakis A."/>
            <person name="Burkitt-Gray L."/>
            <person name="Ray D.A."/>
            <person name="Sullivan K.A.M."/>
            <person name="Roscito J.G."/>
            <person name="Kirilenko B.M."/>
            <person name="Davalos L.M."/>
            <person name="Corthals A.P."/>
            <person name="Power M.L."/>
            <person name="Jones G."/>
            <person name="Ransome R.D."/>
            <person name="Dechmann D.K.N."/>
            <person name="Locatelli A.G."/>
            <person name="Puechmaille S.J."/>
            <person name="Fedrigo O."/>
            <person name="Jarvis E.D."/>
            <person name="Hiller M."/>
            <person name="Vernes S.C."/>
            <person name="Myers E.W."/>
            <person name="Teeling E.C."/>
        </authorList>
    </citation>
    <scope>NUCLEOTIDE SEQUENCE [LARGE SCALE GENOMIC DNA]</scope>
    <source>
        <strain evidence="2">MMyoMyo1</strain>
        <tissue evidence="2">Flight muscle</tissue>
    </source>
</reference>
<keyword evidence="3" id="KW-1185">Reference proteome</keyword>
<protein>
    <submittedName>
        <fullName evidence="2">Uncharacterized protein</fullName>
    </submittedName>
</protein>
<feature type="transmembrane region" description="Helical" evidence="1">
    <location>
        <begin position="108"/>
        <end position="141"/>
    </location>
</feature>
<accession>A0A7J7Z5Z1</accession>
<name>A0A7J7Z5Z1_MYOMY</name>
<evidence type="ECO:0000313" key="3">
    <source>
        <dbReference type="Proteomes" id="UP000527355"/>
    </source>
</evidence>
<dbReference type="Proteomes" id="UP000527355">
    <property type="component" value="Unassembled WGS sequence"/>
</dbReference>
<proteinExistence type="predicted"/>
<keyword evidence="1" id="KW-0812">Transmembrane</keyword>
<keyword evidence="1" id="KW-0472">Membrane</keyword>
<organism evidence="2 3">
    <name type="scientific">Myotis myotis</name>
    <name type="common">Greater mouse-eared bat</name>
    <name type="synonym">Vespertilio myotis</name>
    <dbReference type="NCBI Taxonomy" id="51298"/>
    <lineage>
        <taxon>Eukaryota</taxon>
        <taxon>Metazoa</taxon>
        <taxon>Chordata</taxon>
        <taxon>Craniata</taxon>
        <taxon>Vertebrata</taxon>
        <taxon>Euteleostomi</taxon>
        <taxon>Mammalia</taxon>
        <taxon>Eutheria</taxon>
        <taxon>Laurasiatheria</taxon>
        <taxon>Chiroptera</taxon>
        <taxon>Yangochiroptera</taxon>
        <taxon>Vespertilionidae</taxon>
        <taxon>Myotis</taxon>
    </lineage>
</organism>
<comment type="caution">
    <text evidence="2">The sequence shown here is derived from an EMBL/GenBank/DDBJ whole genome shotgun (WGS) entry which is preliminary data.</text>
</comment>
<dbReference type="EMBL" id="JABWUV010000003">
    <property type="protein sequence ID" value="KAF6369445.1"/>
    <property type="molecule type" value="Genomic_DNA"/>
</dbReference>
<keyword evidence="1" id="KW-1133">Transmembrane helix</keyword>